<name>A0ABS8HZD4_9FIRM</name>
<feature type="coiled-coil region" evidence="1">
    <location>
        <begin position="2"/>
        <end position="59"/>
    </location>
</feature>
<sequence>MIEQLRSQLEQINLAISKIESGAQEYKIGGSRSVRRGELATLYKERRQLQTELANYENSGGMYAVAFYR</sequence>
<dbReference type="EMBL" id="JAJHJB010000037">
    <property type="protein sequence ID" value="MCC5467633.1"/>
    <property type="molecule type" value="Genomic_DNA"/>
</dbReference>
<dbReference type="Proteomes" id="UP001165492">
    <property type="component" value="Unassembled WGS sequence"/>
</dbReference>
<gene>
    <name evidence="2" type="ORF">LMF89_20060</name>
</gene>
<dbReference type="RefSeq" id="WP_229536600.1">
    <property type="nucleotide sequence ID" value="NZ_JAJHJB010000037.1"/>
</dbReference>
<keyword evidence="1" id="KW-0175">Coiled coil</keyword>
<evidence type="ECO:0000313" key="3">
    <source>
        <dbReference type="Proteomes" id="UP001165492"/>
    </source>
</evidence>
<evidence type="ECO:0000313" key="2">
    <source>
        <dbReference type="EMBL" id="MCC5467633.1"/>
    </source>
</evidence>
<comment type="caution">
    <text evidence="2">The sequence shown here is derived from an EMBL/GenBank/DDBJ whole genome shotgun (WGS) entry which is preliminary data.</text>
</comment>
<proteinExistence type="predicted"/>
<accession>A0ABS8HZD4</accession>
<protein>
    <submittedName>
        <fullName evidence="2">Uncharacterized protein</fullName>
    </submittedName>
</protein>
<evidence type="ECO:0000256" key="1">
    <source>
        <dbReference type="SAM" id="Coils"/>
    </source>
</evidence>
<keyword evidence="3" id="KW-1185">Reference proteome</keyword>
<organism evidence="2 3">
    <name type="scientific">Pelosinus baikalensis</name>
    <dbReference type="NCBI Taxonomy" id="2892015"/>
    <lineage>
        <taxon>Bacteria</taxon>
        <taxon>Bacillati</taxon>
        <taxon>Bacillota</taxon>
        <taxon>Negativicutes</taxon>
        <taxon>Selenomonadales</taxon>
        <taxon>Sporomusaceae</taxon>
        <taxon>Pelosinus</taxon>
    </lineage>
</organism>
<reference evidence="2" key="1">
    <citation type="submission" date="2021-11" db="EMBL/GenBank/DDBJ databases">
        <title>Description of a new species Pelosinus isolated from the bottom sediments of Lake Baikal.</title>
        <authorList>
            <person name="Zakharyuk A."/>
        </authorList>
    </citation>
    <scope>NUCLEOTIDE SEQUENCE</scope>
    <source>
        <strain evidence="2">Bkl1</strain>
    </source>
</reference>